<accession>A0A0D2B3D0</accession>
<evidence type="ECO:0008006" key="5">
    <source>
        <dbReference type="Google" id="ProtNLM"/>
    </source>
</evidence>
<dbReference type="PANTHER" id="PTHR37012">
    <property type="entry name" value="B-ZIP TRANSCRIPTION FACTOR (EUROFUNG)-RELATED"/>
    <property type="match status" value="1"/>
</dbReference>
<keyword evidence="1" id="KW-0175">Coiled coil</keyword>
<evidence type="ECO:0000313" key="4">
    <source>
        <dbReference type="Proteomes" id="UP000053328"/>
    </source>
</evidence>
<dbReference type="Proteomes" id="UP000053328">
    <property type="component" value="Unassembled WGS sequence"/>
</dbReference>
<dbReference type="VEuPathDB" id="FungiDB:PV08_08322"/>
<organism evidence="3 4">
    <name type="scientific">Exophiala spinifera</name>
    <dbReference type="NCBI Taxonomy" id="91928"/>
    <lineage>
        <taxon>Eukaryota</taxon>
        <taxon>Fungi</taxon>
        <taxon>Dikarya</taxon>
        <taxon>Ascomycota</taxon>
        <taxon>Pezizomycotina</taxon>
        <taxon>Eurotiomycetes</taxon>
        <taxon>Chaetothyriomycetidae</taxon>
        <taxon>Chaetothyriales</taxon>
        <taxon>Herpotrichiellaceae</taxon>
        <taxon>Exophiala</taxon>
    </lineage>
</organism>
<protein>
    <recommendedName>
        <fullName evidence="5">BZIP domain-containing protein</fullName>
    </recommendedName>
</protein>
<gene>
    <name evidence="3" type="ORF">PV08_08322</name>
</gene>
<dbReference type="PANTHER" id="PTHR37012:SF7">
    <property type="entry name" value="B-ZIP TRANSCRIPTION FACTOR (EUROFUNG)-RELATED"/>
    <property type="match status" value="1"/>
</dbReference>
<dbReference type="Pfam" id="PF11905">
    <property type="entry name" value="DUF3425"/>
    <property type="match status" value="1"/>
</dbReference>
<reference evidence="3 4" key="1">
    <citation type="submission" date="2015-01" db="EMBL/GenBank/DDBJ databases">
        <title>The Genome Sequence of Exophiala spinifera CBS89968.</title>
        <authorList>
            <consortium name="The Broad Institute Genomics Platform"/>
            <person name="Cuomo C."/>
            <person name="de Hoog S."/>
            <person name="Gorbushina A."/>
            <person name="Stielow B."/>
            <person name="Teixiera M."/>
            <person name="Abouelleil A."/>
            <person name="Chapman S.B."/>
            <person name="Priest M."/>
            <person name="Young S.K."/>
            <person name="Wortman J."/>
            <person name="Nusbaum C."/>
            <person name="Birren B."/>
        </authorList>
    </citation>
    <scope>NUCLEOTIDE SEQUENCE [LARGE SCALE GENOMIC DNA]</scope>
    <source>
        <strain evidence="3 4">CBS 89968</strain>
    </source>
</reference>
<dbReference type="AlphaFoldDB" id="A0A0D2B3D0"/>
<evidence type="ECO:0000313" key="3">
    <source>
        <dbReference type="EMBL" id="KIW13135.1"/>
    </source>
</evidence>
<proteinExistence type="predicted"/>
<evidence type="ECO:0000256" key="1">
    <source>
        <dbReference type="SAM" id="Coils"/>
    </source>
</evidence>
<sequence length="627" mass="71010">MATATVKNREESYHADQVGTGDAPAVSARRLKKREVDRRCQREARERRRSRIADLENLVVELRQKDASGQVAALLEQMRKVEQERDTMAKALKDIQSVLALRLSKPGEDRAQGAGIAAAQVAVEDANNKSQSIGSTDTSEKLPWEMIDVTAPLLEEPEAVSANFSELAGSIATPDSGLAQSTSLVSPEVIQRRISHSIPHPGTQSWSANRQHSHRSPEIYEPISPPGSCCSVAHVDRQPGQRAVWQGNYWKYLSEVMGERFDWTQDIRPADDVESDDIPIRAMVEGWEAVERRGPLHPSWNMLRRIDEALFPRIAKTERLAMLRAMHLLLQYHTDSTSARYKRLPPWYIYRPGHDVPHTYAIEYWAWPPFRQRYISNEHAYCGNDFWYMYETQLRLLWPFDFRDCYTHDLETGLYKPSHLFNERLNDIKCWTMGPDFFQRYPELSSSIPISANHIPKHVPFAARPVRRRSVLPASAASAKGAQSGCMAVVCSRERQGQRHEQGREKDHEQETGRDQAAWPSFGVASDQTVPLHTVQPQQQCGQTHNEQAYLLSLPVHGYSFPQPSWEPSCSPAFPGWYNVADFDFDLSQMGSTDTSLSAFPFMPGAATGMEYHPGRIETGSIELSEV</sequence>
<feature type="coiled-coil region" evidence="1">
    <location>
        <begin position="45"/>
        <end position="91"/>
    </location>
</feature>
<feature type="compositionally biased region" description="Basic and acidic residues" evidence="2">
    <location>
        <begin position="493"/>
        <end position="514"/>
    </location>
</feature>
<dbReference type="HOGENOM" id="CLU_028818_2_1_1"/>
<dbReference type="RefSeq" id="XP_016233351.1">
    <property type="nucleotide sequence ID" value="XM_016382648.1"/>
</dbReference>
<name>A0A0D2B3D0_9EURO</name>
<dbReference type="InterPro" id="IPR021833">
    <property type="entry name" value="DUF3425"/>
</dbReference>
<dbReference type="GeneID" id="27335405"/>
<feature type="region of interest" description="Disordered" evidence="2">
    <location>
        <begin position="1"/>
        <end position="35"/>
    </location>
</feature>
<dbReference type="OrthoDB" id="5086080at2759"/>
<feature type="region of interest" description="Disordered" evidence="2">
    <location>
        <begin position="493"/>
        <end position="515"/>
    </location>
</feature>
<keyword evidence="4" id="KW-1185">Reference proteome</keyword>
<evidence type="ECO:0000256" key="2">
    <source>
        <dbReference type="SAM" id="MobiDB-lite"/>
    </source>
</evidence>
<dbReference type="EMBL" id="KN847497">
    <property type="protein sequence ID" value="KIW13135.1"/>
    <property type="molecule type" value="Genomic_DNA"/>
</dbReference>